<reference evidence="2 3" key="1">
    <citation type="submission" date="2019-03" db="EMBL/GenBank/DDBJ databases">
        <title>First draft genome of Liparis tanakae, snailfish: a comprehensive survey of snailfish specific genes.</title>
        <authorList>
            <person name="Kim W."/>
            <person name="Song I."/>
            <person name="Jeong J.-H."/>
            <person name="Kim D."/>
            <person name="Kim S."/>
            <person name="Ryu S."/>
            <person name="Song J.Y."/>
            <person name="Lee S.K."/>
        </authorList>
    </citation>
    <scope>NUCLEOTIDE SEQUENCE [LARGE SCALE GENOMIC DNA]</scope>
    <source>
        <tissue evidence="2">Muscle</tissue>
    </source>
</reference>
<evidence type="ECO:0000256" key="1">
    <source>
        <dbReference type="SAM" id="MobiDB-lite"/>
    </source>
</evidence>
<evidence type="ECO:0000313" key="3">
    <source>
        <dbReference type="Proteomes" id="UP000314294"/>
    </source>
</evidence>
<protein>
    <submittedName>
        <fullName evidence="2">Uncharacterized protein</fullName>
    </submittedName>
</protein>
<dbReference type="EMBL" id="SRLO01000062">
    <property type="protein sequence ID" value="TNN79704.1"/>
    <property type="molecule type" value="Genomic_DNA"/>
</dbReference>
<feature type="region of interest" description="Disordered" evidence="1">
    <location>
        <begin position="1"/>
        <end position="37"/>
    </location>
</feature>
<organism evidence="2 3">
    <name type="scientific">Liparis tanakae</name>
    <name type="common">Tanaka's snailfish</name>
    <dbReference type="NCBI Taxonomy" id="230148"/>
    <lineage>
        <taxon>Eukaryota</taxon>
        <taxon>Metazoa</taxon>
        <taxon>Chordata</taxon>
        <taxon>Craniata</taxon>
        <taxon>Vertebrata</taxon>
        <taxon>Euteleostomi</taxon>
        <taxon>Actinopterygii</taxon>
        <taxon>Neopterygii</taxon>
        <taxon>Teleostei</taxon>
        <taxon>Neoteleostei</taxon>
        <taxon>Acanthomorphata</taxon>
        <taxon>Eupercaria</taxon>
        <taxon>Perciformes</taxon>
        <taxon>Cottioidei</taxon>
        <taxon>Cottales</taxon>
        <taxon>Liparidae</taxon>
        <taxon>Liparis</taxon>
    </lineage>
</organism>
<name>A0A4Z2IQB0_9TELE</name>
<gene>
    <name evidence="2" type="ORF">EYF80_010078</name>
</gene>
<keyword evidence="3" id="KW-1185">Reference proteome</keyword>
<accession>A0A4Z2IQB0</accession>
<evidence type="ECO:0000313" key="2">
    <source>
        <dbReference type="EMBL" id="TNN79704.1"/>
    </source>
</evidence>
<proteinExistence type="predicted"/>
<sequence>MPTPLLRTRVSAQQYVLGPQQSREPSSPRAAGASDCSLEAKARSGSVQWTGLLDTLHPELKEVMMYTI</sequence>
<feature type="compositionally biased region" description="Polar residues" evidence="1">
    <location>
        <begin position="10"/>
        <end position="25"/>
    </location>
</feature>
<comment type="caution">
    <text evidence="2">The sequence shown here is derived from an EMBL/GenBank/DDBJ whole genome shotgun (WGS) entry which is preliminary data.</text>
</comment>
<dbReference type="AlphaFoldDB" id="A0A4Z2IQB0"/>
<dbReference type="Proteomes" id="UP000314294">
    <property type="component" value="Unassembled WGS sequence"/>
</dbReference>